<evidence type="ECO:0000313" key="3">
    <source>
        <dbReference type="EMBL" id="KDR19952.1"/>
    </source>
</evidence>
<keyword evidence="2" id="KW-0732">Signal</keyword>
<feature type="transmembrane region" description="Helical" evidence="1">
    <location>
        <begin position="178"/>
        <end position="202"/>
    </location>
</feature>
<evidence type="ECO:0000256" key="2">
    <source>
        <dbReference type="SAM" id="SignalP"/>
    </source>
</evidence>
<dbReference type="OrthoDB" id="6622274at2759"/>
<feature type="signal peptide" evidence="2">
    <location>
        <begin position="1"/>
        <end position="25"/>
    </location>
</feature>
<dbReference type="Proteomes" id="UP000027135">
    <property type="component" value="Unassembled WGS sequence"/>
</dbReference>
<dbReference type="GO" id="GO:0016020">
    <property type="term" value="C:membrane"/>
    <property type="evidence" value="ECO:0007669"/>
    <property type="project" value="TreeGrafter"/>
</dbReference>
<keyword evidence="4" id="KW-1185">Reference proteome</keyword>
<dbReference type="Pfam" id="PF07898">
    <property type="entry name" value="DUF1676"/>
    <property type="match status" value="1"/>
</dbReference>
<dbReference type="InParanoid" id="A0A067R8N4"/>
<dbReference type="PANTHER" id="PTHR21879">
    <property type="entry name" value="FI03362P-RELATED-RELATED"/>
    <property type="match status" value="1"/>
</dbReference>
<proteinExistence type="predicted"/>
<dbReference type="AlphaFoldDB" id="A0A067R8N4"/>
<evidence type="ECO:0000313" key="4">
    <source>
        <dbReference type="Proteomes" id="UP000027135"/>
    </source>
</evidence>
<dbReference type="InterPro" id="IPR012464">
    <property type="entry name" value="DUF1676"/>
</dbReference>
<evidence type="ECO:0000256" key="1">
    <source>
        <dbReference type="SAM" id="Phobius"/>
    </source>
</evidence>
<gene>
    <name evidence="3" type="ORF">L798_05230</name>
</gene>
<dbReference type="OMA" id="HTESKTI"/>
<name>A0A067R8N4_ZOONE</name>
<dbReference type="FunCoup" id="A0A067R8N4">
    <property type="interactions" value="101"/>
</dbReference>
<keyword evidence="1" id="KW-0472">Membrane</keyword>
<protein>
    <submittedName>
        <fullName evidence="3">Uncharacterized protein</fullName>
    </submittedName>
</protein>
<keyword evidence="1" id="KW-0812">Transmembrane</keyword>
<dbReference type="EMBL" id="KK852623">
    <property type="protein sequence ID" value="KDR19952.1"/>
    <property type="molecule type" value="Genomic_DNA"/>
</dbReference>
<reference evidence="3 4" key="1">
    <citation type="journal article" date="2014" name="Nat. Commun.">
        <title>Molecular traces of alternative social organization in a termite genome.</title>
        <authorList>
            <person name="Terrapon N."/>
            <person name="Li C."/>
            <person name="Robertson H.M."/>
            <person name="Ji L."/>
            <person name="Meng X."/>
            <person name="Booth W."/>
            <person name="Chen Z."/>
            <person name="Childers C.P."/>
            <person name="Glastad K.M."/>
            <person name="Gokhale K."/>
            <person name="Gowin J."/>
            <person name="Gronenberg W."/>
            <person name="Hermansen R.A."/>
            <person name="Hu H."/>
            <person name="Hunt B.G."/>
            <person name="Huylmans A.K."/>
            <person name="Khalil S.M."/>
            <person name="Mitchell R.D."/>
            <person name="Munoz-Torres M.C."/>
            <person name="Mustard J.A."/>
            <person name="Pan H."/>
            <person name="Reese J.T."/>
            <person name="Scharf M.E."/>
            <person name="Sun F."/>
            <person name="Vogel H."/>
            <person name="Xiao J."/>
            <person name="Yang W."/>
            <person name="Yang Z."/>
            <person name="Yang Z."/>
            <person name="Zhou J."/>
            <person name="Zhu J."/>
            <person name="Brent C.S."/>
            <person name="Elsik C.G."/>
            <person name="Goodisman M.A."/>
            <person name="Liberles D.A."/>
            <person name="Roe R.M."/>
            <person name="Vargo E.L."/>
            <person name="Vilcinskas A."/>
            <person name="Wang J."/>
            <person name="Bornberg-Bauer E."/>
            <person name="Korb J."/>
            <person name="Zhang G."/>
            <person name="Liebig J."/>
        </authorList>
    </citation>
    <scope>NUCLEOTIDE SEQUENCE [LARGE SCALE GENOMIC DNA]</scope>
    <source>
        <tissue evidence="3">Whole organism</tissue>
    </source>
</reference>
<feature type="chain" id="PRO_5001644834" evidence="2">
    <location>
        <begin position="26"/>
        <end position="294"/>
    </location>
</feature>
<sequence>MRLLPMTNLIYFVFVLNLVHNSVLAFSTVTNSSEESVTDNFSSGLNVVFRAYEECNRVTFGEILTCLKLRALKLADRVLKSDTVQVIDGINIVKSFSKDVDRNGRRLNFKPLTEVNEAVLPTDPQQKQDKLNEMLVERVARFFRTHSVKFDLPRFVEESKHLLDGYTTSEGRRKKNRFGLLMLGGLFKGGMFALGLNGLGILAGKALLVAKIALVLSAVVGLSSLLSSGHKEEKTTYEIVEDPHVSHAYTYSSGHIDGGHGHFDSGDQGHYRKSLKIPGAAMLAYRGQRQGQNP</sequence>
<dbReference type="eggNOG" id="ENOG502S5DC">
    <property type="taxonomic scope" value="Eukaryota"/>
</dbReference>
<organism evidence="3 4">
    <name type="scientific">Zootermopsis nevadensis</name>
    <name type="common">Dampwood termite</name>
    <dbReference type="NCBI Taxonomy" id="136037"/>
    <lineage>
        <taxon>Eukaryota</taxon>
        <taxon>Metazoa</taxon>
        <taxon>Ecdysozoa</taxon>
        <taxon>Arthropoda</taxon>
        <taxon>Hexapoda</taxon>
        <taxon>Insecta</taxon>
        <taxon>Pterygota</taxon>
        <taxon>Neoptera</taxon>
        <taxon>Polyneoptera</taxon>
        <taxon>Dictyoptera</taxon>
        <taxon>Blattodea</taxon>
        <taxon>Blattoidea</taxon>
        <taxon>Termitoidae</taxon>
        <taxon>Termopsidae</taxon>
        <taxon>Zootermopsis</taxon>
    </lineage>
</organism>
<keyword evidence="1" id="KW-1133">Transmembrane helix</keyword>
<feature type="transmembrane region" description="Helical" evidence="1">
    <location>
        <begin position="208"/>
        <end position="226"/>
    </location>
</feature>
<accession>A0A067R8N4</accession>